<reference evidence="4 5" key="1">
    <citation type="journal article" date="2018" name="BMC Genomics">
        <title>The genome of Naegleria lovaniensis, the basis for a comparative approach to unravel pathogenicity factors of the human pathogenic amoeba N. fowleri.</title>
        <authorList>
            <person name="Liechti N."/>
            <person name="Schurch N."/>
            <person name="Bruggmann R."/>
            <person name="Wittwer M."/>
        </authorList>
    </citation>
    <scope>NUCLEOTIDE SEQUENCE [LARGE SCALE GENOMIC DNA]</scope>
    <source>
        <strain evidence="4 5">ATCC 30569</strain>
    </source>
</reference>
<proteinExistence type="predicted"/>
<evidence type="ECO:0000313" key="4">
    <source>
        <dbReference type="EMBL" id="KAG2389422.1"/>
    </source>
</evidence>
<dbReference type="PANTHER" id="PTHR46115">
    <property type="entry name" value="THIOREDOXIN-LIKE PROTEIN 1"/>
    <property type="match status" value="1"/>
</dbReference>
<dbReference type="CDD" id="cd02947">
    <property type="entry name" value="TRX_family"/>
    <property type="match status" value="1"/>
</dbReference>
<comment type="caution">
    <text evidence="4">The sequence shown here is derived from an EMBL/GenBank/DDBJ whole genome shotgun (WGS) entry which is preliminary data.</text>
</comment>
<organism evidence="4 5">
    <name type="scientific">Naegleria lovaniensis</name>
    <name type="common">Amoeba</name>
    <dbReference type="NCBI Taxonomy" id="51637"/>
    <lineage>
        <taxon>Eukaryota</taxon>
        <taxon>Discoba</taxon>
        <taxon>Heterolobosea</taxon>
        <taxon>Tetramitia</taxon>
        <taxon>Eutetramitia</taxon>
        <taxon>Vahlkampfiidae</taxon>
        <taxon>Naegleria</taxon>
    </lineage>
</organism>
<dbReference type="Pfam" id="PF00085">
    <property type="entry name" value="Thioredoxin"/>
    <property type="match status" value="1"/>
</dbReference>
<evidence type="ECO:0000313" key="5">
    <source>
        <dbReference type="Proteomes" id="UP000816034"/>
    </source>
</evidence>
<feature type="transmembrane region" description="Helical" evidence="2">
    <location>
        <begin position="131"/>
        <end position="149"/>
    </location>
</feature>
<dbReference type="InterPro" id="IPR036249">
    <property type="entry name" value="Thioredoxin-like_sf"/>
</dbReference>
<dbReference type="Gene3D" id="3.40.30.10">
    <property type="entry name" value="Glutaredoxin"/>
    <property type="match status" value="1"/>
</dbReference>
<evidence type="ECO:0000259" key="3">
    <source>
        <dbReference type="PROSITE" id="PS51352"/>
    </source>
</evidence>
<dbReference type="SUPFAM" id="SSF52833">
    <property type="entry name" value="Thioredoxin-like"/>
    <property type="match status" value="1"/>
</dbReference>
<dbReference type="RefSeq" id="XP_044553414.1">
    <property type="nucleotide sequence ID" value="XM_044689918.1"/>
</dbReference>
<dbReference type="PROSITE" id="PS51352">
    <property type="entry name" value="THIOREDOXIN_2"/>
    <property type="match status" value="1"/>
</dbReference>
<keyword evidence="2" id="KW-1133">Transmembrane helix</keyword>
<dbReference type="PRINTS" id="PR00421">
    <property type="entry name" value="THIOREDOXIN"/>
</dbReference>
<accession>A0AA88GV20</accession>
<protein>
    <recommendedName>
        <fullName evidence="3">Thioredoxin domain-containing protein</fullName>
    </recommendedName>
</protein>
<evidence type="ECO:0000256" key="1">
    <source>
        <dbReference type="ARBA" id="ARBA00023157"/>
    </source>
</evidence>
<sequence>MTVTEIHSTLQFNQLVLQESKLVVVDYFATWCPPCKASKPFFHKLSTSDAYRNDVVFCSVDVDEANEVAAQQGITAMPTFKVYQDGKVLATIVGADLYQVESLLMSKLGTSSRVLTDEDHKQMRGSPLKNVIILLALFGILWFGVRWIFGLFK</sequence>
<dbReference type="EMBL" id="PYSW02000007">
    <property type="protein sequence ID" value="KAG2389422.1"/>
    <property type="molecule type" value="Genomic_DNA"/>
</dbReference>
<keyword evidence="2" id="KW-0812">Transmembrane</keyword>
<dbReference type="AlphaFoldDB" id="A0AA88GV20"/>
<feature type="domain" description="Thioredoxin" evidence="3">
    <location>
        <begin position="1"/>
        <end position="109"/>
    </location>
</feature>
<gene>
    <name evidence="4" type="ORF">C9374_013982</name>
</gene>
<dbReference type="InterPro" id="IPR013766">
    <property type="entry name" value="Thioredoxin_domain"/>
</dbReference>
<dbReference type="GeneID" id="68106435"/>
<keyword evidence="1" id="KW-1015">Disulfide bond</keyword>
<dbReference type="PROSITE" id="PS00194">
    <property type="entry name" value="THIOREDOXIN_1"/>
    <property type="match status" value="1"/>
</dbReference>
<keyword evidence="5" id="KW-1185">Reference proteome</keyword>
<evidence type="ECO:0000256" key="2">
    <source>
        <dbReference type="SAM" id="Phobius"/>
    </source>
</evidence>
<name>A0AA88GV20_NAELO</name>
<dbReference type="InterPro" id="IPR017937">
    <property type="entry name" value="Thioredoxin_CS"/>
</dbReference>
<keyword evidence="2" id="KW-0472">Membrane</keyword>
<dbReference type="Proteomes" id="UP000816034">
    <property type="component" value="Unassembled WGS sequence"/>
</dbReference>